<evidence type="ECO:0000313" key="15">
    <source>
        <dbReference type="Proteomes" id="UP001597135"/>
    </source>
</evidence>
<evidence type="ECO:0000256" key="6">
    <source>
        <dbReference type="ARBA" id="ARBA00022741"/>
    </source>
</evidence>
<feature type="domain" description="7,8-dihydro-6-hydroxymethylpterin-pyrophosphokinase" evidence="13">
    <location>
        <begin position="105"/>
        <end position="116"/>
    </location>
</feature>
<comment type="similarity">
    <text evidence="2">Belongs to the HPPK family.</text>
</comment>
<dbReference type="SUPFAM" id="SSF55083">
    <property type="entry name" value="6-hydroxymethyl-7,8-dihydropterin pyrophosphokinase, HPPK"/>
    <property type="match status" value="1"/>
</dbReference>
<dbReference type="EC" id="2.7.6.3" evidence="3"/>
<comment type="function">
    <text evidence="10">Catalyzes the transfer of pyrophosphate from adenosine triphosphate (ATP) to 6-hydroxymethyl-7,8-dihydropterin, an enzymatic step in folate biosynthesis pathway.</text>
</comment>
<proteinExistence type="inferred from homology"/>
<dbReference type="InterPro" id="IPR000550">
    <property type="entry name" value="Hppk"/>
</dbReference>
<evidence type="ECO:0000256" key="2">
    <source>
        <dbReference type="ARBA" id="ARBA00005810"/>
    </source>
</evidence>
<evidence type="ECO:0000256" key="1">
    <source>
        <dbReference type="ARBA" id="ARBA00005051"/>
    </source>
</evidence>
<evidence type="ECO:0000256" key="11">
    <source>
        <dbReference type="ARBA" id="ARBA00029766"/>
    </source>
</evidence>
<evidence type="ECO:0000256" key="8">
    <source>
        <dbReference type="ARBA" id="ARBA00022840"/>
    </source>
</evidence>
<keyword evidence="8" id="KW-0067">ATP-binding</keyword>
<dbReference type="PANTHER" id="PTHR43071">
    <property type="entry name" value="2-AMINO-4-HYDROXY-6-HYDROXYMETHYLDIHYDROPTERIDINE PYROPHOSPHOKINASE"/>
    <property type="match status" value="1"/>
</dbReference>
<dbReference type="PANTHER" id="PTHR43071:SF1">
    <property type="entry name" value="2-AMINO-4-HYDROXY-6-HYDROXYMETHYLDIHYDROPTERIDINE PYROPHOSPHOKINASE"/>
    <property type="match status" value="1"/>
</dbReference>
<dbReference type="EMBL" id="JBHTMU010000015">
    <property type="protein sequence ID" value="MFD1342766.1"/>
    <property type="molecule type" value="Genomic_DNA"/>
</dbReference>
<accession>A0ABW3ZI85</accession>
<keyword evidence="6" id="KW-0547">Nucleotide-binding</keyword>
<keyword evidence="7" id="KW-0418">Kinase</keyword>
<comment type="pathway">
    <text evidence="1">Cofactor biosynthesis; tetrahydrofolate biosynthesis; 2-amino-4-hydroxy-6-hydroxymethyl-7,8-dihydropteridine diphosphate from 7,8-dihydroneopterin triphosphate: step 4/4.</text>
</comment>
<keyword evidence="9" id="KW-0289">Folate biosynthesis</keyword>
<dbReference type="Gene3D" id="3.30.70.560">
    <property type="entry name" value="7,8-Dihydro-6-hydroxymethylpterin-pyrophosphokinase HPPK"/>
    <property type="match status" value="1"/>
</dbReference>
<dbReference type="NCBIfam" id="TIGR01498">
    <property type="entry name" value="folK"/>
    <property type="match status" value="1"/>
</dbReference>
<keyword evidence="15" id="KW-1185">Reference proteome</keyword>
<dbReference type="PROSITE" id="PS00794">
    <property type="entry name" value="HPPK"/>
    <property type="match status" value="1"/>
</dbReference>
<dbReference type="GO" id="GO:0003848">
    <property type="term" value="F:2-amino-4-hydroxy-6-hydroxymethyldihydropteridine diphosphokinase activity"/>
    <property type="evidence" value="ECO:0007669"/>
    <property type="project" value="UniProtKB-EC"/>
</dbReference>
<name>A0ABW3ZI85_9RHOB</name>
<dbReference type="Pfam" id="PF01288">
    <property type="entry name" value="HPPK"/>
    <property type="match status" value="1"/>
</dbReference>
<evidence type="ECO:0000256" key="7">
    <source>
        <dbReference type="ARBA" id="ARBA00022777"/>
    </source>
</evidence>
<dbReference type="CDD" id="cd00483">
    <property type="entry name" value="HPPK"/>
    <property type="match status" value="1"/>
</dbReference>
<evidence type="ECO:0000256" key="12">
    <source>
        <dbReference type="ARBA" id="ARBA00033413"/>
    </source>
</evidence>
<evidence type="ECO:0000313" key="14">
    <source>
        <dbReference type="EMBL" id="MFD1342766.1"/>
    </source>
</evidence>
<gene>
    <name evidence="14" type="primary">folK</name>
    <name evidence="14" type="ORF">ACFQ4E_10080</name>
</gene>
<sequence length="199" mass="22016">MSQKDRTIPYFGQHSIIALGSNMALGDVSPIGILGAAIRELGHEGLRLRRLSRFYSTPCFPPGAGPDYVNAAALIAPERDGYTPEEILAALHRIEARFERRRERRWASRTLDLDLIAAGDAVRPDRATWEDWRDLTLGEQQRLAPGELILPHPRLADRAFVLVPLADIAPGWRHPVTDLSVTEMLAALGPGARAEITPF</sequence>
<evidence type="ECO:0000259" key="13">
    <source>
        <dbReference type="PROSITE" id="PS00794"/>
    </source>
</evidence>
<dbReference type="Proteomes" id="UP001597135">
    <property type="component" value="Unassembled WGS sequence"/>
</dbReference>
<organism evidence="14 15">
    <name type="scientific">Litorisediminicola beolgyonensis</name>
    <dbReference type="NCBI Taxonomy" id="1173614"/>
    <lineage>
        <taxon>Bacteria</taxon>
        <taxon>Pseudomonadati</taxon>
        <taxon>Pseudomonadota</taxon>
        <taxon>Alphaproteobacteria</taxon>
        <taxon>Rhodobacterales</taxon>
        <taxon>Paracoccaceae</taxon>
        <taxon>Litorisediminicola</taxon>
    </lineage>
</organism>
<evidence type="ECO:0000256" key="4">
    <source>
        <dbReference type="ARBA" id="ARBA00016218"/>
    </source>
</evidence>
<dbReference type="RefSeq" id="WP_386803134.1">
    <property type="nucleotide sequence ID" value="NZ_JBHTMU010000015.1"/>
</dbReference>
<evidence type="ECO:0000256" key="5">
    <source>
        <dbReference type="ARBA" id="ARBA00022679"/>
    </source>
</evidence>
<evidence type="ECO:0000256" key="3">
    <source>
        <dbReference type="ARBA" id="ARBA00013253"/>
    </source>
</evidence>
<protein>
    <recommendedName>
        <fullName evidence="4">2-amino-4-hydroxy-6-hydroxymethyldihydropteridine pyrophosphokinase</fullName>
        <ecNumber evidence="3">2.7.6.3</ecNumber>
    </recommendedName>
    <alternativeName>
        <fullName evidence="11">6-hydroxymethyl-7,8-dihydropterin pyrophosphokinase</fullName>
    </alternativeName>
    <alternativeName>
        <fullName evidence="12">7,8-dihydro-6-hydroxymethylpterin-pyrophosphokinase</fullName>
    </alternativeName>
</protein>
<keyword evidence="5 14" id="KW-0808">Transferase</keyword>
<evidence type="ECO:0000256" key="9">
    <source>
        <dbReference type="ARBA" id="ARBA00022909"/>
    </source>
</evidence>
<reference evidence="15" key="1">
    <citation type="journal article" date="2019" name="Int. J. Syst. Evol. Microbiol.">
        <title>The Global Catalogue of Microorganisms (GCM) 10K type strain sequencing project: providing services to taxonomists for standard genome sequencing and annotation.</title>
        <authorList>
            <consortium name="The Broad Institute Genomics Platform"/>
            <consortium name="The Broad Institute Genome Sequencing Center for Infectious Disease"/>
            <person name="Wu L."/>
            <person name="Ma J."/>
        </authorList>
    </citation>
    <scope>NUCLEOTIDE SEQUENCE [LARGE SCALE GENOMIC DNA]</scope>
    <source>
        <strain evidence="15">CCUG 62953</strain>
    </source>
</reference>
<evidence type="ECO:0000256" key="10">
    <source>
        <dbReference type="ARBA" id="ARBA00029409"/>
    </source>
</evidence>
<dbReference type="InterPro" id="IPR035907">
    <property type="entry name" value="Hppk_sf"/>
</dbReference>
<comment type="caution">
    <text evidence="14">The sequence shown here is derived from an EMBL/GenBank/DDBJ whole genome shotgun (WGS) entry which is preliminary data.</text>
</comment>